<protein>
    <recommendedName>
        <fullName evidence="8">X8 domain-containing protein</fullName>
    </recommendedName>
</protein>
<feature type="domain" description="X8" evidence="8">
    <location>
        <begin position="10"/>
        <end position="89"/>
    </location>
</feature>
<keyword evidence="3" id="KW-0449">Lipoprotein</keyword>
<dbReference type="KEGG" id="smo:SELMODRAFT_28916"/>
<dbReference type="FunFam" id="1.20.58.1040:FF:000001">
    <property type="entry name" value="Glucan endo-1,3-beta-glucosidase 4"/>
    <property type="match status" value="1"/>
</dbReference>
<accession>D8QZF5</accession>
<dbReference type="Pfam" id="PF07983">
    <property type="entry name" value="X8"/>
    <property type="match status" value="1"/>
</dbReference>
<dbReference type="FunCoup" id="D8QZF5">
    <property type="interactions" value="143"/>
</dbReference>
<keyword evidence="4" id="KW-0732">Signal</keyword>
<dbReference type="PANTHER" id="PTHR31044:SF52">
    <property type="entry name" value="OS01G0631500 PROTEIN"/>
    <property type="match status" value="1"/>
</dbReference>
<evidence type="ECO:0000259" key="8">
    <source>
        <dbReference type="SMART" id="SM00768"/>
    </source>
</evidence>
<evidence type="ECO:0000256" key="3">
    <source>
        <dbReference type="ARBA" id="ARBA00022622"/>
    </source>
</evidence>
<dbReference type="PANTHER" id="PTHR31044">
    <property type="entry name" value="BETA-1,3 GLUCANASE"/>
    <property type="match status" value="1"/>
</dbReference>
<keyword evidence="6" id="KW-1015">Disulfide bond</keyword>
<gene>
    <name evidence="9" type="ORF">SELMODRAFT_28916</name>
</gene>
<name>D8QZF5_SELML</name>
<evidence type="ECO:0000256" key="6">
    <source>
        <dbReference type="ARBA" id="ARBA00023157"/>
    </source>
</evidence>
<evidence type="ECO:0000313" key="9">
    <source>
        <dbReference type="EMBL" id="EFJ34395.1"/>
    </source>
</evidence>
<dbReference type="InterPro" id="IPR012946">
    <property type="entry name" value="X8"/>
</dbReference>
<dbReference type="SMART" id="SM00768">
    <property type="entry name" value="X8"/>
    <property type="match status" value="1"/>
</dbReference>
<keyword evidence="3" id="KW-0336">GPI-anchor</keyword>
<evidence type="ECO:0000256" key="7">
    <source>
        <dbReference type="ARBA" id="ARBA00023180"/>
    </source>
</evidence>
<dbReference type="EMBL" id="GL377569">
    <property type="protein sequence ID" value="EFJ34395.1"/>
    <property type="molecule type" value="Genomic_DNA"/>
</dbReference>
<feature type="non-terminal residue" evidence="9">
    <location>
        <position position="89"/>
    </location>
</feature>
<evidence type="ECO:0000256" key="1">
    <source>
        <dbReference type="ARBA" id="ARBA00004609"/>
    </source>
</evidence>
<keyword evidence="2" id="KW-1003">Cell membrane</keyword>
<evidence type="ECO:0000256" key="5">
    <source>
        <dbReference type="ARBA" id="ARBA00023136"/>
    </source>
</evidence>
<keyword evidence="7" id="KW-0325">Glycoprotein</keyword>
<dbReference type="Gene3D" id="1.20.58.1040">
    <property type="match status" value="1"/>
</dbReference>
<evidence type="ECO:0000256" key="4">
    <source>
        <dbReference type="ARBA" id="ARBA00022729"/>
    </source>
</evidence>
<reference evidence="9 10" key="1">
    <citation type="journal article" date="2011" name="Science">
        <title>The Selaginella genome identifies genetic changes associated with the evolution of vascular plants.</title>
        <authorList>
            <person name="Banks J.A."/>
            <person name="Nishiyama T."/>
            <person name="Hasebe M."/>
            <person name="Bowman J.L."/>
            <person name="Gribskov M."/>
            <person name="dePamphilis C."/>
            <person name="Albert V.A."/>
            <person name="Aono N."/>
            <person name="Aoyama T."/>
            <person name="Ambrose B.A."/>
            <person name="Ashton N.W."/>
            <person name="Axtell M.J."/>
            <person name="Barker E."/>
            <person name="Barker M.S."/>
            <person name="Bennetzen J.L."/>
            <person name="Bonawitz N.D."/>
            <person name="Chapple C."/>
            <person name="Cheng C."/>
            <person name="Correa L.G."/>
            <person name="Dacre M."/>
            <person name="DeBarry J."/>
            <person name="Dreyer I."/>
            <person name="Elias M."/>
            <person name="Engstrom E.M."/>
            <person name="Estelle M."/>
            <person name="Feng L."/>
            <person name="Finet C."/>
            <person name="Floyd S.K."/>
            <person name="Frommer W.B."/>
            <person name="Fujita T."/>
            <person name="Gramzow L."/>
            <person name="Gutensohn M."/>
            <person name="Harholt J."/>
            <person name="Hattori M."/>
            <person name="Heyl A."/>
            <person name="Hirai T."/>
            <person name="Hiwatashi Y."/>
            <person name="Ishikawa M."/>
            <person name="Iwata M."/>
            <person name="Karol K.G."/>
            <person name="Koehler B."/>
            <person name="Kolukisaoglu U."/>
            <person name="Kubo M."/>
            <person name="Kurata T."/>
            <person name="Lalonde S."/>
            <person name="Li K."/>
            <person name="Li Y."/>
            <person name="Litt A."/>
            <person name="Lyons E."/>
            <person name="Manning G."/>
            <person name="Maruyama T."/>
            <person name="Michael T.P."/>
            <person name="Mikami K."/>
            <person name="Miyazaki S."/>
            <person name="Morinaga S."/>
            <person name="Murata T."/>
            <person name="Mueller-Roeber B."/>
            <person name="Nelson D.R."/>
            <person name="Obara M."/>
            <person name="Oguri Y."/>
            <person name="Olmstead R.G."/>
            <person name="Onodera N."/>
            <person name="Petersen B.L."/>
            <person name="Pils B."/>
            <person name="Prigge M."/>
            <person name="Rensing S.A."/>
            <person name="Riano-Pachon D.M."/>
            <person name="Roberts A.W."/>
            <person name="Sato Y."/>
            <person name="Scheller H.V."/>
            <person name="Schulz B."/>
            <person name="Schulz C."/>
            <person name="Shakirov E.V."/>
            <person name="Shibagaki N."/>
            <person name="Shinohara N."/>
            <person name="Shippen D.E."/>
            <person name="Soerensen I."/>
            <person name="Sotooka R."/>
            <person name="Sugimoto N."/>
            <person name="Sugita M."/>
            <person name="Sumikawa N."/>
            <person name="Tanurdzic M."/>
            <person name="Theissen G."/>
            <person name="Ulvskov P."/>
            <person name="Wakazuki S."/>
            <person name="Weng J.K."/>
            <person name="Willats W.W."/>
            <person name="Wipf D."/>
            <person name="Wolf P.G."/>
            <person name="Yang L."/>
            <person name="Zimmer A.D."/>
            <person name="Zhu Q."/>
            <person name="Mitros T."/>
            <person name="Hellsten U."/>
            <person name="Loque D."/>
            <person name="Otillar R."/>
            <person name="Salamov A."/>
            <person name="Schmutz J."/>
            <person name="Shapiro H."/>
            <person name="Lindquist E."/>
            <person name="Lucas S."/>
            <person name="Rokhsar D."/>
            <person name="Grigoriev I.V."/>
        </authorList>
    </citation>
    <scope>NUCLEOTIDE SEQUENCE [LARGE SCALE GENOMIC DNA]</scope>
</reference>
<dbReference type="Gramene" id="EFJ34395">
    <property type="protein sequence ID" value="EFJ34395"/>
    <property type="gene ID" value="SELMODRAFT_28916"/>
</dbReference>
<dbReference type="AlphaFoldDB" id="D8QZF5"/>
<dbReference type="InterPro" id="IPR044788">
    <property type="entry name" value="X8_dom_prot"/>
</dbReference>
<dbReference type="HOGENOM" id="CLU_031666_5_2_1"/>
<keyword evidence="5" id="KW-0472">Membrane</keyword>
<comment type="subcellular location">
    <subcellularLocation>
        <location evidence="1">Cell membrane</location>
        <topology evidence="1">Lipid-anchor</topology>
        <topology evidence="1">GPI-anchor</topology>
    </subcellularLocation>
</comment>
<feature type="non-terminal residue" evidence="9">
    <location>
        <position position="1"/>
    </location>
</feature>
<dbReference type="GO" id="GO:0005886">
    <property type="term" value="C:plasma membrane"/>
    <property type="evidence" value="ECO:0007669"/>
    <property type="project" value="UniProtKB-SubCell"/>
</dbReference>
<dbReference type="GO" id="GO:0098552">
    <property type="term" value="C:side of membrane"/>
    <property type="evidence" value="ECO:0007669"/>
    <property type="project" value="UniProtKB-KW"/>
</dbReference>
<keyword evidence="10" id="KW-1185">Reference proteome</keyword>
<dbReference type="Proteomes" id="UP000001514">
    <property type="component" value="Unassembled WGS sequence"/>
</dbReference>
<organism evidence="10">
    <name type="scientific">Selaginella moellendorffii</name>
    <name type="common">Spikemoss</name>
    <dbReference type="NCBI Taxonomy" id="88036"/>
    <lineage>
        <taxon>Eukaryota</taxon>
        <taxon>Viridiplantae</taxon>
        <taxon>Streptophyta</taxon>
        <taxon>Embryophyta</taxon>
        <taxon>Tracheophyta</taxon>
        <taxon>Lycopodiopsida</taxon>
        <taxon>Selaginellales</taxon>
        <taxon>Selaginellaceae</taxon>
        <taxon>Selaginella</taxon>
    </lineage>
</organism>
<sequence>PATPSPSSGSWCVAKADTGVPQLQAALDWACGPGKADCSAIQPGKACYVPNTVLAHSSYAFNNYYQLNGRQASDCVFGGTAIVTNTNPS</sequence>
<proteinExistence type="predicted"/>
<dbReference type="GO" id="GO:0009506">
    <property type="term" value="C:plasmodesma"/>
    <property type="evidence" value="ECO:0007669"/>
    <property type="project" value="UniProtKB-ARBA"/>
</dbReference>
<dbReference type="InParanoid" id="D8QZF5"/>
<evidence type="ECO:0000313" key="10">
    <source>
        <dbReference type="Proteomes" id="UP000001514"/>
    </source>
</evidence>
<evidence type="ECO:0000256" key="2">
    <source>
        <dbReference type="ARBA" id="ARBA00022475"/>
    </source>
</evidence>